<evidence type="ECO:0000313" key="3">
    <source>
        <dbReference type="EMBL" id="TQM79012.1"/>
    </source>
</evidence>
<dbReference type="InterPro" id="IPR000182">
    <property type="entry name" value="GNAT_dom"/>
</dbReference>
<reference evidence="3 4" key="1">
    <citation type="submission" date="2019-06" db="EMBL/GenBank/DDBJ databases">
        <title>Sequencing the genomes of 1000 actinobacteria strains.</title>
        <authorList>
            <person name="Klenk H.-P."/>
        </authorList>
    </citation>
    <scope>NUCLEOTIDE SEQUENCE [LARGE SCALE GENOMIC DNA]</scope>
    <source>
        <strain evidence="3 4">DSM 45456</strain>
    </source>
</reference>
<dbReference type="InterPro" id="IPR016181">
    <property type="entry name" value="Acyl_CoA_acyltransferase"/>
</dbReference>
<dbReference type="PROSITE" id="PS51186">
    <property type="entry name" value="GNAT"/>
    <property type="match status" value="1"/>
</dbReference>
<dbReference type="PANTHER" id="PTHR13947">
    <property type="entry name" value="GNAT FAMILY N-ACETYLTRANSFERASE"/>
    <property type="match status" value="1"/>
</dbReference>
<dbReference type="EMBL" id="VFPP01000001">
    <property type="protein sequence ID" value="TQM79012.1"/>
    <property type="molecule type" value="Genomic_DNA"/>
</dbReference>
<dbReference type="RefSeq" id="WP_141976005.1">
    <property type="nucleotide sequence ID" value="NZ_VFPP01000001.1"/>
</dbReference>
<evidence type="ECO:0000256" key="1">
    <source>
        <dbReference type="ARBA" id="ARBA00022679"/>
    </source>
</evidence>
<dbReference type="InterPro" id="IPR050769">
    <property type="entry name" value="NAT_camello-type"/>
</dbReference>
<keyword evidence="1 3" id="KW-0808">Transferase</keyword>
<dbReference type="PANTHER" id="PTHR13947:SF37">
    <property type="entry name" value="LD18367P"/>
    <property type="match status" value="1"/>
</dbReference>
<feature type="domain" description="N-acetyltransferase" evidence="2">
    <location>
        <begin position="8"/>
        <end position="159"/>
    </location>
</feature>
<name>A0A543J873_9PSEU</name>
<sequence>MTTDITASRWRDQPLEPLLLAYHLRTEAEKGVAVSAAEELPPRYRAEVLDPRAAFAADAVWVAETGGSAVGCVVASASADGSLEVKRLWVDPACRGRGAARALVGAVLDHAVDVGADSVRLSVWHWRRDAIGLYERLGFTRADPWDDRPDLVCMRRPAVVDSD</sequence>
<dbReference type="CDD" id="cd04301">
    <property type="entry name" value="NAT_SF"/>
    <property type="match status" value="1"/>
</dbReference>
<dbReference type="SUPFAM" id="SSF55729">
    <property type="entry name" value="Acyl-CoA N-acyltransferases (Nat)"/>
    <property type="match status" value="1"/>
</dbReference>
<evidence type="ECO:0000259" key="2">
    <source>
        <dbReference type="PROSITE" id="PS51186"/>
    </source>
</evidence>
<protein>
    <submittedName>
        <fullName evidence="3">Putative acetyltransferase</fullName>
    </submittedName>
</protein>
<dbReference type="OrthoDB" id="2935121at2"/>
<proteinExistence type="predicted"/>
<accession>A0A543J873</accession>
<dbReference type="Pfam" id="PF00583">
    <property type="entry name" value="Acetyltransf_1"/>
    <property type="match status" value="1"/>
</dbReference>
<organism evidence="3 4">
    <name type="scientific">Saccharothrix saharensis</name>
    <dbReference type="NCBI Taxonomy" id="571190"/>
    <lineage>
        <taxon>Bacteria</taxon>
        <taxon>Bacillati</taxon>
        <taxon>Actinomycetota</taxon>
        <taxon>Actinomycetes</taxon>
        <taxon>Pseudonocardiales</taxon>
        <taxon>Pseudonocardiaceae</taxon>
        <taxon>Saccharothrix</taxon>
    </lineage>
</organism>
<comment type="caution">
    <text evidence="3">The sequence shown here is derived from an EMBL/GenBank/DDBJ whole genome shotgun (WGS) entry which is preliminary data.</text>
</comment>
<dbReference type="GO" id="GO:0008080">
    <property type="term" value="F:N-acetyltransferase activity"/>
    <property type="evidence" value="ECO:0007669"/>
    <property type="project" value="InterPro"/>
</dbReference>
<gene>
    <name evidence="3" type="ORF">FHX81_1304</name>
</gene>
<dbReference type="Proteomes" id="UP000316628">
    <property type="component" value="Unassembled WGS sequence"/>
</dbReference>
<keyword evidence="4" id="KW-1185">Reference proteome</keyword>
<evidence type="ECO:0000313" key="4">
    <source>
        <dbReference type="Proteomes" id="UP000316628"/>
    </source>
</evidence>
<dbReference type="Gene3D" id="3.40.630.30">
    <property type="match status" value="1"/>
</dbReference>
<dbReference type="AlphaFoldDB" id="A0A543J873"/>